<dbReference type="Proteomes" id="UP000653358">
    <property type="component" value="Unassembled WGS sequence"/>
</dbReference>
<reference evidence="1 2" key="1">
    <citation type="journal article" date="2020" name="mSystems">
        <title>Defining Genomic and Predicted Metabolic Features of the Acetobacterium Genus.</title>
        <authorList>
            <person name="Ross D.E."/>
            <person name="Marshall C.W."/>
            <person name="Gulliver D."/>
            <person name="May H.D."/>
            <person name="Norman R.S."/>
        </authorList>
    </citation>
    <scope>NUCLEOTIDE SEQUENCE [LARGE SCALE GENOMIC DNA]</scope>
    <source>
        <strain evidence="1 2">DSM 9173</strain>
    </source>
</reference>
<evidence type="ECO:0000313" key="2">
    <source>
        <dbReference type="Proteomes" id="UP000653358"/>
    </source>
</evidence>
<name>A0ABR6WJU8_9FIRM</name>
<dbReference type="RefSeq" id="WP_148606273.1">
    <property type="nucleotide sequence ID" value="NZ_WJBB01000004.1"/>
</dbReference>
<gene>
    <name evidence="1" type="ORF">GH807_05140</name>
</gene>
<proteinExistence type="predicted"/>
<keyword evidence="2" id="KW-1185">Reference proteome</keyword>
<organism evidence="1 2">
    <name type="scientific">Acetobacterium tundrae</name>
    <dbReference type="NCBI Taxonomy" id="132932"/>
    <lineage>
        <taxon>Bacteria</taxon>
        <taxon>Bacillati</taxon>
        <taxon>Bacillota</taxon>
        <taxon>Clostridia</taxon>
        <taxon>Eubacteriales</taxon>
        <taxon>Eubacteriaceae</taxon>
        <taxon>Acetobacterium</taxon>
    </lineage>
</organism>
<dbReference type="EMBL" id="WJBB01000004">
    <property type="protein sequence ID" value="MBC3796435.1"/>
    <property type="molecule type" value="Genomic_DNA"/>
</dbReference>
<protein>
    <submittedName>
        <fullName evidence="1">Uncharacterized protein</fullName>
    </submittedName>
</protein>
<accession>A0ABR6WJU8</accession>
<sequence>MGMPRSVTKVIVKKGKTNIQYTSNVERVKYTLSELSRAALRDVGKYLTKEFRLAYYGHFKKRRGRVGKFTQYWVRKKECDLQVGLKSNAFYGGFQEKGSSKTPALGLLTKVTQENIATIVEIESQYLSALESEAAALAKISEEEYEGGSDGE</sequence>
<evidence type="ECO:0000313" key="1">
    <source>
        <dbReference type="EMBL" id="MBC3796435.1"/>
    </source>
</evidence>
<comment type="caution">
    <text evidence="1">The sequence shown here is derived from an EMBL/GenBank/DDBJ whole genome shotgun (WGS) entry which is preliminary data.</text>
</comment>